<reference evidence="2" key="1">
    <citation type="journal article" date="2019" name="Int. J. Syst. Evol. Microbiol.">
        <title>The Global Catalogue of Microorganisms (GCM) 10K type strain sequencing project: providing services to taxonomists for standard genome sequencing and annotation.</title>
        <authorList>
            <consortium name="The Broad Institute Genomics Platform"/>
            <consortium name="The Broad Institute Genome Sequencing Center for Infectious Disease"/>
            <person name="Wu L."/>
            <person name="Ma J."/>
        </authorList>
    </citation>
    <scope>NUCLEOTIDE SEQUENCE [LARGE SCALE GENOMIC DNA]</scope>
    <source>
        <strain evidence="2">NBRC 105830</strain>
    </source>
</reference>
<protein>
    <submittedName>
        <fullName evidence="1">Uncharacterized protein</fullName>
    </submittedName>
</protein>
<comment type="caution">
    <text evidence="1">The sequence shown here is derived from an EMBL/GenBank/DDBJ whole genome shotgun (WGS) entry which is preliminary data.</text>
</comment>
<dbReference type="Proteomes" id="UP001157109">
    <property type="component" value="Unassembled WGS sequence"/>
</dbReference>
<proteinExistence type="predicted"/>
<keyword evidence="2" id="KW-1185">Reference proteome</keyword>
<dbReference type="EMBL" id="BSUJ01000001">
    <property type="protein sequence ID" value="GMA19011.1"/>
    <property type="molecule type" value="Genomic_DNA"/>
</dbReference>
<organism evidence="1 2">
    <name type="scientific">Arsenicicoccus piscis</name>
    <dbReference type="NCBI Taxonomy" id="673954"/>
    <lineage>
        <taxon>Bacteria</taxon>
        <taxon>Bacillati</taxon>
        <taxon>Actinomycetota</taxon>
        <taxon>Actinomycetes</taxon>
        <taxon>Micrococcales</taxon>
        <taxon>Intrasporangiaceae</taxon>
        <taxon>Arsenicicoccus</taxon>
    </lineage>
</organism>
<sequence>MSEPMGVPGPPQSEQDRIDAALTDLEAAAEQPLDAQIEAAQRVHDLLQRQLSGVSGPTPS</sequence>
<evidence type="ECO:0000313" key="1">
    <source>
        <dbReference type="EMBL" id="GMA19011.1"/>
    </source>
</evidence>
<name>A0ABQ6HKM5_9MICO</name>
<gene>
    <name evidence="1" type="ORF">GCM10025862_10320</name>
</gene>
<dbReference type="RefSeq" id="WP_241442599.1">
    <property type="nucleotide sequence ID" value="NZ_BSUJ01000001.1"/>
</dbReference>
<evidence type="ECO:0000313" key="2">
    <source>
        <dbReference type="Proteomes" id="UP001157109"/>
    </source>
</evidence>
<accession>A0ABQ6HKM5</accession>